<keyword evidence="2" id="KW-1185">Reference proteome</keyword>
<proteinExistence type="predicted"/>
<dbReference type="EMBL" id="BNAH01000018">
    <property type="protein sequence ID" value="GHF02064.1"/>
    <property type="molecule type" value="Genomic_DNA"/>
</dbReference>
<evidence type="ECO:0000313" key="1">
    <source>
        <dbReference type="EMBL" id="GHF02064.1"/>
    </source>
</evidence>
<gene>
    <name evidence="1" type="ORF">GCM10011501_34350</name>
</gene>
<protein>
    <recommendedName>
        <fullName evidence="3">DUF4258 domain-containing protein</fullName>
    </recommendedName>
</protein>
<name>A0ABQ3J6N9_9GAMM</name>
<reference evidence="2" key="1">
    <citation type="journal article" date="2019" name="Int. J. Syst. Evol. Microbiol.">
        <title>The Global Catalogue of Microorganisms (GCM) 10K type strain sequencing project: providing services to taxonomists for standard genome sequencing and annotation.</title>
        <authorList>
            <consortium name="The Broad Institute Genomics Platform"/>
            <consortium name="The Broad Institute Genome Sequencing Center for Infectious Disease"/>
            <person name="Wu L."/>
            <person name="Ma J."/>
        </authorList>
    </citation>
    <scope>NUCLEOTIDE SEQUENCE [LARGE SCALE GENOMIC DNA]</scope>
    <source>
        <strain evidence="2">CGMCC 1.15922</strain>
    </source>
</reference>
<organism evidence="1 2">
    <name type="scientific">Thalassotalea profundi</name>
    <dbReference type="NCBI Taxonomy" id="2036687"/>
    <lineage>
        <taxon>Bacteria</taxon>
        <taxon>Pseudomonadati</taxon>
        <taxon>Pseudomonadota</taxon>
        <taxon>Gammaproteobacteria</taxon>
        <taxon>Alteromonadales</taxon>
        <taxon>Colwelliaceae</taxon>
        <taxon>Thalassotalea</taxon>
    </lineage>
</organism>
<evidence type="ECO:0000313" key="2">
    <source>
        <dbReference type="Proteomes" id="UP000626370"/>
    </source>
</evidence>
<evidence type="ECO:0008006" key="3">
    <source>
        <dbReference type="Google" id="ProtNLM"/>
    </source>
</evidence>
<accession>A0ABQ3J6N9</accession>
<dbReference type="RefSeq" id="WP_189379503.1">
    <property type="nucleotide sequence ID" value="NZ_BNAH01000018.1"/>
</dbReference>
<dbReference type="Proteomes" id="UP000626370">
    <property type="component" value="Unassembled WGS sequence"/>
</dbReference>
<sequence length="111" mass="12985">MAFILKENDRLYVLPELTNSQHAKIRKTQRGISHKQMVLAYQYGRVIHSRRAVYHVIGNKEIEKFGSIEPELKNMNGIQLVMSANGTVLTAFRNKDLRKVRPFKHNHKHLH</sequence>
<comment type="caution">
    <text evidence="1">The sequence shown here is derived from an EMBL/GenBank/DDBJ whole genome shotgun (WGS) entry which is preliminary data.</text>
</comment>